<evidence type="ECO:0000256" key="3">
    <source>
        <dbReference type="ARBA" id="ARBA00022553"/>
    </source>
</evidence>
<evidence type="ECO:0000259" key="10">
    <source>
        <dbReference type="PROSITE" id="PS50110"/>
    </source>
</evidence>
<dbReference type="Pfam" id="PF01627">
    <property type="entry name" value="Hpt"/>
    <property type="match status" value="1"/>
</dbReference>
<dbReference type="PROSITE" id="PS50894">
    <property type="entry name" value="HPT"/>
    <property type="match status" value="1"/>
</dbReference>
<dbReference type="Pfam" id="PF01584">
    <property type="entry name" value="CheW"/>
    <property type="match status" value="1"/>
</dbReference>
<dbReference type="PROSITE" id="PS50109">
    <property type="entry name" value="HIS_KIN"/>
    <property type="match status" value="1"/>
</dbReference>
<dbReference type="InterPro" id="IPR004358">
    <property type="entry name" value="Sig_transdc_His_kin-like_C"/>
</dbReference>
<dbReference type="PROSITE" id="PS50110">
    <property type="entry name" value="RESPONSE_REGULATORY"/>
    <property type="match status" value="1"/>
</dbReference>
<dbReference type="SMART" id="SM00448">
    <property type="entry name" value="REC"/>
    <property type="match status" value="1"/>
</dbReference>
<evidence type="ECO:0000256" key="6">
    <source>
        <dbReference type="PROSITE-ProRule" id="PRU00110"/>
    </source>
</evidence>
<dbReference type="PROSITE" id="PS50851">
    <property type="entry name" value="CHEW"/>
    <property type="match status" value="1"/>
</dbReference>
<dbReference type="SMART" id="SM00387">
    <property type="entry name" value="HATPase_c"/>
    <property type="match status" value="1"/>
</dbReference>
<dbReference type="GeneID" id="14308274"/>
<dbReference type="RefSeq" id="WP_015285869.1">
    <property type="nucleotide sequence ID" value="NC_019943.1"/>
</dbReference>
<dbReference type="STRING" id="593750.Metfor_1885"/>
<feature type="domain" description="Response regulatory" evidence="10">
    <location>
        <begin position="665"/>
        <end position="781"/>
    </location>
</feature>
<evidence type="ECO:0000259" key="9">
    <source>
        <dbReference type="PROSITE" id="PS50109"/>
    </source>
</evidence>
<keyword evidence="14" id="KW-1185">Reference proteome</keyword>
<dbReference type="InterPro" id="IPR005467">
    <property type="entry name" value="His_kinase_dom"/>
</dbReference>
<comment type="catalytic activity">
    <reaction evidence="1">
        <text>ATP + protein L-histidine = ADP + protein N-phospho-L-histidine.</text>
        <dbReference type="EC" id="2.7.13.3"/>
    </reaction>
</comment>
<dbReference type="GO" id="GO:0006935">
    <property type="term" value="P:chemotaxis"/>
    <property type="evidence" value="ECO:0007669"/>
    <property type="project" value="InterPro"/>
</dbReference>
<dbReference type="eggNOG" id="arCOG04403">
    <property type="taxonomic scope" value="Archaea"/>
</dbReference>
<dbReference type="KEGG" id="mfo:Metfor_1885"/>
<accession>L0HGI6</accession>
<evidence type="ECO:0000313" key="14">
    <source>
        <dbReference type="Proteomes" id="UP000010824"/>
    </source>
</evidence>
<dbReference type="SUPFAM" id="SSF47226">
    <property type="entry name" value="Histidine-containing phosphotransfer domain, HPT domain"/>
    <property type="match status" value="1"/>
</dbReference>
<evidence type="ECO:0000256" key="1">
    <source>
        <dbReference type="ARBA" id="ARBA00000085"/>
    </source>
</evidence>
<dbReference type="InterPro" id="IPR003594">
    <property type="entry name" value="HATPase_dom"/>
</dbReference>
<evidence type="ECO:0000259" key="12">
    <source>
        <dbReference type="PROSITE" id="PS50894"/>
    </source>
</evidence>
<dbReference type="Pfam" id="PF00072">
    <property type="entry name" value="Response_reg"/>
    <property type="match status" value="1"/>
</dbReference>
<dbReference type="Gene3D" id="2.30.30.40">
    <property type="entry name" value="SH3 Domains"/>
    <property type="match status" value="1"/>
</dbReference>
<gene>
    <name evidence="13" type="ordered locus">Metfor_1885</name>
</gene>
<dbReference type="SUPFAM" id="SSF52172">
    <property type="entry name" value="CheY-like"/>
    <property type="match status" value="1"/>
</dbReference>
<feature type="modified residue" description="Phosphohistidine" evidence="6">
    <location>
        <position position="54"/>
    </location>
</feature>
<feature type="modified residue" description="4-aspartylphosphate" evidence="7">
    <location>
        <position position="714"/>
    </location>
</feature>
<dbReference type="InterPro" id="IPR008207">
    <property type="entry name" value="Sig_transdc_His_kin_Hpt_dom"/>
</dbReference>
<dbReference type="Proteomes" id="UP000010824">
    <property type="component" value="Chromosome"/>
</dbReference>
<proteinExistence type="predicted"/>
<dbReference type="HOGENOM" id="CLU_000650_2_1_2"/>
<keyword evidence="3 7" id="KW-0597">Phosphoprotein</keyword>
<name>L0HGI6_METFS</name>
<keyword evidence="5 13" id="KW-0418">Kinase</keyword>
<dbReference type="InterPro" id="IPR001789">
    <property type="entry name" value="Sig_transdc_resp-reg_receiver"/>
</dbReference>
<reference evidence="14" key="1">
    <citation type="submission" date="2011-12" db="EMBL/GenBank/DDBJ databases">
        <title>Complete sequence of Methanoregula formicicum SMSP.</title>
        <authorList>
            <person name="Lucas S."/>
            <person name="Han J."/>
            <person name="Lapidus A."/>
            <person name="Cheng J.-F."/>
            <person name="Goodwin L."/>
            <person name="Pitluck S."/>
            <person name="Peters L."/>
            <person name="Ovchinnikova G."/>
            <person name="Teshima H."/>
            <person name="Detter J.C."/>
            <person name="Han C."/>
            <person name="Tapia R."/>
            <person name="Land M."/>
            <person name="Hauser L."/>
            <person name="Kyrpides N."/>
            <person name="Ivanova N."/>
            <person name="Pagani I."/>
            <person name="Imachi H."/>
            <person name="Tamaki H."/>
            <person name="Sekiguchi Y."/>
            <person name="Kamagata Y."/>
            <person name="Cadillo-Quiroz H."/>
            <person name="Zinder S."/>
            <person name="Liu W.-T."/>
            <person name="Woyke T."/>
        </authorList>
    </citation>
    <scope>NUCLEOTIDE SEQUENCE [LARGE SCALE GENOMIC DNA]</scope>
    <source>
        <strain evidence="14">DSM 22288 / NBRC 105244 / SMSP</strain>
    </source>
</reference>
<dbReference type="InterPro" id="IPR036641">
    <property type="entry name" value="HPT_dom_sf"/>
</dbReference>
<dbReference type="InParanoid" id="L0HGI6"/>
<organism evidence="13 14">
    <name type="scientific">Methanoregula formicica (strain DSM 22288 / NBRC 105244 / SMSP)</name>
    <dbReference type="NCBI Taxonomy" id="593750"/>
    <lineage>
        <taxon>Archaea</taxon>
        <taxon>Methanobacteriati</taxon>
        <taxon>Methanobacteriota</taxon>
        <taxon>Stenosarchaea group</taxon>
        <taxon>Methanomicrobia</taxon>
        <taxon>Methanomicrobiales</taxon>
        <taxon>Methanoregulaceae</taxon>
        <taxon>Methanoregula</taxon>
    </lineage>
</organism>
<dbReference type="OrthoDB" id="293137at2157"/>
<dbReference type="InterPro" id="IPR011006">
    <property type="entry name" value="CheY-like_superfamily"/>
</dbReference>
<feature type="region of interest" description="Disordered" evidence="8">
    <location>
        <begin position="124"/>
        <end position="190"/>
    </location>
</feature>
<evidence type="ECO:0000256" key="4">
    <source>
        <dbReference type="ARBA" id="ARBA00022679"/>
    </source>
</evidence>
<dbReference type="Gene3D" id="3.40.50.2300">
    <property type="match status" value="1"/>
</dbReference>
<dbReference type="SMART" id="SM00073">
    <property type="entry name" value="HPT"/>
    <property type="match status" value="1"/>
</dbReference>
<feature type="compositionally biased region" description="Basic and acidic residues" evidence="8">
    <location>
        <begin position="169"/>
        <end position="178"/>
    </location>
</feature>
<feature type="domain" description="HPt" evidence="12">
    <location>
        <begin position="5"/>
        <end position="111"/>
    </location>
</feature>
<feature type="compositionally biased region" description="Basic and acidic residues" evidence="8">
    <location>
        <begin position="129"/>
        <end position="151"/>
    </location>
</feature>
<keyword evidence="4" id="KW-0808">Transferase</keyword>
<feature type="domain" description="Histidine kinase" evidence="9">
    <location>
        <begin position="262"/>
        <end position="509"/>
    </location>
</feature>
<dbReference type="GO" id="GO:0000160">
    <property type="term" value="P:phosphorelay signal transduction system"/>
    <property type="evidence" value="ECO:0007669"/>
    <property type="project" value="InterPro"/>
</dbReference>
<dbReference type="GO" id="GO:0004673">
    <property type="term" value="F:protein histidine kinase activity"/>
    <property type="evidence" value="ECO:0007669"/>
    <property type="project" value="UniProtKB-EC"/>
</dbReference>
<dbReference type="PANTHER" id="PTHR43395">
    <property type="entry name" value="SENSOR HISTIDINE KINASE CHEA"/>
    <property type="match status" value="1"/>
</dbReference>
<evidence type="ECO:0000256" key="8">
    <source>
        <dbReference type="SAM" id="MobiDB-lite"/>
    </source>
</evidence>
<protein>
    <recommendedName>
        <fullName evidence="2">histidine kinase</fullName>
        <ecNumber evidence="2">2.7.13.3</ecNumber>
    </recommendedName>
</protein>
<dbReference type="InterPro" id="IPR036890">
    <property type="entry name" value="HATPase_C_sf"/>
</dbReference>
<dbReference type="Pfam" id="PF02518">
    <property type="entry name" value="HATPase_c"/>
    <property type="match status" value="1"/>
</dbReference>
<dbReference type="PRINTS" id="PR00344">
    <property type="entry name" value="BCTRLSENSOR"/>
</dbReference>
<feature type="domain" description="CheW-like" evidence="11">
    <location>
        <begin position="511"/>
        <end position="648"/>
    </location>
</feature>
<evidence type="ECO:0000256" key="5">
    <source>
        <dbReference type="ARBA" id="ARBA00022777"/>
    </source>
</evidence>
<dbReference type="AlphaFoldDB" id="L0HGI6"/>
<dbReference type="InterPro" id="IPR036061">
    <property type="entry name" value="CheW-like_dom_sf"/>
</dbReference>
<dbReference type="EMBL" id="CP003167">
    <property type="protein sequence ID" value="AGB02906.1"/>
    <property type="molecule type" value="Genomic_DNA"/>
</dbReference>
<evidence type="ECO:0000259" key="11">
    <source>
        <dbReference type="PROSITE" id="PS50851"/>
    </source>
</evidence>
<dbReference type="PANTHER" id="PTHR43395:SF1">
    <property type="entry name" value="CHEMOTAXIS PROTEIN CHEA"/>
    <property type="match status" value="1"/>
</dbReference>
<dbReference type="EC" id="2.7.13.3" evidence="2"/>
<dbReference type="SUPFAM" id="SSF55874">
    <property type="entry name" value="ATPase domain of HSP90 chaperone/DNA topoisomerase II/histidine kinase"/>
    <property type="match status" value="1"/>
</dbReference>
<evidence type="ECO:0000256" key="7">
    <source>
        <dbReference type="PROSITE-ProRule" id="PRU00169"/>
    </source>
</evidence>
<dbReference type="InterPro" id="IPR051315">
    <property type="entry name" value="Bact_Chemotaxis_CheA"/>
</dbReference>
<dbReference type="eggNOG" id="arCOG02590">
    <property type="taxonomic scope" value="Archaea"/>
</dbReference>
<dbReference type="InterPro" id="IPR002545">
    <property type="entry name" value="CheW-lke_dom"/>
</dbReference>
<reference evidence="13 14" key="2">
    <citation type="journal article" date="2014" name="Genome Announc.">
        <title>Complete Genome Sequence of Methanoregula formicica SMSPT, a Mesophilic Hydrogenotrophic Methanogen Isolated from a Methanogenic Upflow Anaerobic Sludge Blanket Reactor.</title>
        <authorList>
            <person name="Yamamoto K."/>
            <person name="Tamaki H."/>
            <person name="Cadillo-Quiroz H."/>
            <person name="Imachi H."/>
            <person name="Kyrpides N."/>
            <person name="Woyke T."/>
            <person name="Goodwin L."/>
            <person name="Zinder S.H."/>
            <person name="Kamagata Y."/>
            <person name="Liu W.T."/>
        </authorList>
    </citation>
    <scope>NUCLEOTIDE SEQUENCE [LARGE SCALE GENOMIC DNA]</scope>
    <source>
        <strain evidence="14">DSM 22288 / NBRC 105244 / SMSP</strain>
    </source>
</reference>
<dbReference type="SUPFAM" id="SSF50341">
    <property type="entry name" value="CheW-like"/>
    <property type="match status" value="1"/>
</dbReference>
<dbReference type="Gene3D" id="3.30.565.10">
    <property type="entry name" value="Histidine kinase-like ATPase, C-terminal domain"/>
    <property type="match status" value="1"/>
</dbReference>
<dbReference type="SMART" id="SM00260">
    <property type="entry name" value="CheW"/>
    <property type="match status" value="1"/>
</dbReference>
<evidence type="ECO:0000313" key="13">
    <source>
        <dbReference type="EMBL" id="AGB02906.1"/>
    </source>
</evidence>
<dbReference type="CDD" id="cd00088">
    <property type="entry name" value="HPT"/>
    <property type="match status" value="1"/>
</dbReference>
<sequence>MKGTDAEFTKKLLATFREEAREHLDVIVAILLELEKTPPVPESASVERIYRTTHSLKGAARAVGQKEIESVCQNLENIFSRMKKGTYVPDSDDFDIFHQAVRVIQCLLDGGGQPVTPVTDIVSSLRSLSRKESSPGDSRTHGKHEQEKHPGDIPARSTKGKPGVTSPLLEKDRGETRKPPVLPVTAGRPEGDGATVRIAAHKLDRLIAGSDDLLTTRLFLTHRMRELEEWLARFTIWRWNQAAISTDIHRIRERSFGSGKADLPADLVLPLQRLVEFLDYDREFVTYLQHDLAEFIRATDRDRAALEASTSEISELIHDAVLLPVSSVLAPFHGLVREYSRTTGKQVELVIEGGEIEVDRRILDSLKDPLMHLIYNSIDHGIEYPDLRAPRNKPVRGTVRIRVVLVSGGKVDIEVSDNGKGIDGSEIRKAAVRIGLITEQEEARLTDAEAVWLIFRSGFSTSPIITEVSGRGLGLAIVEDTITRLGGYVTIASEHGKGTTITLRVPVRLVTFRGVVVRSGSQVYVIPMQQVRQVLRIKPDTIFTRSRRPYIRVDDQTIGIVKLSDILNVPTSSLPPGKDAPVSLIVIAYGAGQVACQVDEIVHVQEIVVRPLGSQLRRIRRIAGAAILGDGTLALVLDPPELIQESLRISTRGAAPVQKGAPAPVVLVVEDSVTSRAFLQMLLEREGYRVMTATDGMVAFAILKEHQVDIVVSDVDMPRMNGFVLTEKIRSDPKLQSLPVVLVTSLDSAEDQNHGVAVGADAYIVKSSFERSALLAVVRNLIRTKRPQGR</sequence>
<dbReference type="Gene3D" id="1.20.120.160">
    <property type="entry name" value="HPT domain"/>
    <property type="match status" value="1"/>
</dbReference>
<evidence type="ECO:0000256" key="2">
    <source>
        <dbReference type="ARBA" id="ARBA00012438"/>
    </source>
</evidence>
<dbReference type="FunFam" id="3.30.565.10:FF:000016">
    <property type="entry name" value="Chemotaxis protein CheA, putative"/>
    <property type="match status" value="1"/>
</dbReference>